<dbReference type="STRING" id="572547.Amico_1855"/>
<proteinExistence type="predicted"/>
<dbReference type="OrthoDB" id="286at2"/>
<dbReference type="GO" id="GO:0090313">
    <property type="term" value="P:regulation of protein targeting to membrane"/>
    <property type="evidence" value="ECO:0007669"/>
    <property type="project" value="TreeGrafter"/>
</dbReference>
<dbReference type="EMBL" id="CP001997">
    <property type="protein sequence ID" value="ADE57968.1"/>
    <property type="molecule type" value="Genomic_DNA"/>
</dbReference>
<dbReference type="KEGG" id="aco:Amico_1855"/>
<organism evidence="2 3">
    <name type="scientific">Aminobacterium colombiense (strain DSM 12261 / ALA-1)</name>
    <dbReference type="NCBI Taxonomy" id="572547"/>
    <lineage>
        <taxon>Bacteria</taxon>
        <taxon>Thermotogati</taxon>
        <taxon>Synergistota</taxon>
        <taxon>Synergistia</taxon>
        <taxon>Synergistales</taxon>
        <taxon>Aminobacteriaceae</taxon>
        <taxon>Aminobacterium</taxon>
    </lineage>
</organism>
<reference evidence="2 3" key="1">
    <citation type="journal article" date="2010" name="Stand. Genomic Sci.">
        <title>Complete genome sequence of Aminobacterium colombiense type strain (ALA-1).</title>
        <authorList>
            <person name="Chertkov O."/>
            <person name="Sikorski J."/>
            <person name="Brambilla E."/>
            <person name="Lapidus A."/>
            <person name="Copeland A."/>
            <person name="Glavina Del Rio T."/>
            <person name="Nolan M."/>
            <person name="Lucas S."/>
            <person name="Tice H."/>
            <person name="Cheng J.F."/>
            <person name="Han C."/>
            <person name="Detter J.C."/>
            <person name="Bruce D."/>
            <person name="Tapia R."/>
            <person name="Goodwin L."/>
            <person name="Pitluck S."/>
            <person name="Liolios K."/>
            <person name="Ivanova N."/>
            <person name="Mavromatis K."/>
            <person name="Ovchinnikova G."/>
            <person name="Pati A."/>
            <person name="Chen A."/>
            <person name="Palaniappan K."/>
            <person name="Land M."/>
            <person name="Hauser L."/>
            <person name="Chang Y.J."/>
            <person name="Jeffries C.D."/>
            <person name="Spring S."/>
            <person name="Rohde M."/>
            <person name="Goker M."/>
            <person name="Bristow J."/>
            <person name="Eisen J.A."/>
            <person name="Markowitz V."/>
            <person name="Hugenholtz P."/>
            <person name="Kyrpides N.C."/>
            <person name="Klenk H.P."/>
        </authorList>
    </citation>
    <scope>NUCLEOTIDE SEQUENCE [LARGE SCALE GENOMIC DNA]</scope>
    <source>
        <strain evidence="3">DSM 12261 / ALA-1</strain>
    </source>
</reference>
<dbReference type="PANTHER" id="PTHR30441:SF8">
    <property type="entry name" value="DUF748 DOMAIN-CONTAINING PROTEIN"/>
    <property type="match status" value="1"/>
</dbReference>
<evidence type="ECO:0000313" key="2">
    <source>
        <dbReference type="EMBL" id="ADE57968.1"/>
    </source>
</evidence>
<sequence>MKKRRVFFLSLAALFAIGAVSLYALSGINFGTETLRSVLEKSFGPESPCVLSVGEIKGNPVSGYTIYNLALSTPVSPIYEAEMMFARPSLSSLIARRPAIHKLRIESFTIFADTLSRVSMNTKEGNRLQNLPLLEVDMEKGRVTGSPIGSVFLEKGHLHLERNQFEATIQSKFNDLLIEIETTGKYGEDGISVQNLTAKTEDSLLRLSGRLTHEIGLAGKIESIYLADIQKALPSSEKGQEVSLSGQGASSLIIRGRWPNLVAEGGLYAEKANLAGFDLSQTLCRWSWDGKNISFLDIKGEAFQSPITGSIILAQNNFVHFDLSGKDVVPSKWYGVFPWLKFAQGPLETLHLDLAMQGGNKNGTVTFSSPATAMSGIPLENVSGTVAFNPDNTLTVKTHGEWHKARVVGEGTVSLGKDPMLDLALSTSRLALKNIRSTKAPLRSLALEGDVAGTIKLLGPSSSFFITGQFGSERIRLGGNLLEKLSIAFEQKENVTTVSSFSAFLGKTPIQGKGHLTNLFSEEETYVNFEGRGEKLQPSFLEQVFPAIKTLKMRGPVSLEWKLTGPAQNAALDINIQGTSNSIFDTVPLEQFLLSGRYEKGQLALTKINARIMDGILSCAGVFNMQKDTPFLQLEGNVEKIHLSRLAEISPNWPSLKGQVSSSFSLSGPLNSPGITATLDGEKISLMGLLLDRTTMEFAGSLRDLSIEKAEIALGDSLLTGSGLLSFEKGLDINITIPPTHIQKIISQWYPNTPVDGVVSGEIAFSGPFSNPVMDVKGTLPTLRIGGLALNDVALMAKPEKNGVIQFSLDSIYKKFNLSLTGEGSPSSDGWLFSLSSGPEGLPLEKLTANGNGQQHFFGTLQLLCEGKITSKGISGKGILTSPKVKFYGFTLSNLDLPFETTAEGRVVIADGKAKAYDGKGAISGSFDPHKFRWEGFLNFENMDLEKASSDWLPPQGKITGTGTLNLNVSGTMGQLKLIFGNGSLFAKEGAVSEFPLVTKISSNDEIRYQTILANFNLDGRSVYLLPGSRVAAYPEDTTYRYFTASGAVGLGNQPINLKCVGDINLKALNAFLGAISGLMSVGDNITDPLLLQRFLSGLVGGYSSIRDFREASFTLSGTWNNIKMYDLKVSQPAYSTSISSPSPLDEKRTEDEDEIKIKLSFPTGEGKDSSLTPGEQVKKQIMENLLKQIIKPGEEDTTITYPERENGTTSPNGQ</sequence>
<name>D5EHD6_AMICL</name>
<keyword evidence="3" id="KW-1185">Reference proteome</keyword>
<dbReference type="eggNOG" id="COG2911">
    <property type="taxonomic scope" value="Bacteria"/>
</dbReference>
<evidence type="ECO:0000313" key="3">
    <source>
        <dbReference type="Proteomes" id="UP000002366"/>
    </source>
</evidence>
<feature type="region of interest" description="Disordered" evidence="1">
    <location>
        <begin position="1192"/>
        <end position="1215"/>
    </location>
</feature>
<protein>
    <recommendedName>
        <fullName evidence="4">AsmA-like C-terminal domain-containing protein</fullName>
    </recommendedName>
</protein>
<dbReference type="Proteomes" id="UP000002366">
    <property type="component" value="Chromosome"/>
</dbReference>
<dbReference type="GO" id="GO:0005886">
    <property type="term" value="C:plasma membrane"/>
    <property type="evidence" value="ECO:0007669"/>
    <property type="project" value="TreeGrafter"/>
</dbReference>
<evidence type="ECO:0000256" key="1">
    <source>
        <dbReference type="SAM" id="MobiDB-lite"/>
    </source>
</evidence>
<dbReference type="PANTHER" id="PTHR30441">
    <property type="entry name" value="DUF748 DOMAIN-CONTAINING PROTEIN"/>
    <property type="match status" value="1"/>
</dbReference>
<dbReference type="AlphaFoldDB" id="D5EHD6"/>
<dbReference type="RefSeq" id="WP_013049230.1">
    <property type="nucleotide sequence ID" value="NC_014011.1"/>
</dbReference>
<evidence type="ECO:0008006" key="4">
    <source>
        <dbReference type="Google" id="ProtNLM"/>
    </source>
</evidence>
<dbReference type="HOGENOM" id="CLU_279771_0_0_0"/>
<gene>
    <name evidence="2" type="ordered locus">Amico_1855</name>
</gene>
<dbReference type="InterPro" id="IPR052894">
    <property type="entry name" value="AsmA-related"/>
</dbReference>
<accession>D5EHD6</accession>